<name>A0A8T2SYV6_CERRI</name>
<comment type="caution">
    <text evidence="1">The sequence shown here is derived from an EMBL/GenBank/DDBJ whole genome shotgun (WGS) entry which is preliminary data.</text>
</comment>
<reference evidence="1" key="1">
    <citation type="submission" date="2021-08" db="EMBL/GenBank/DDBJ databases">
        <title>WGS assembly of Ceratopteris richardii.</title>
        <authorList>
            <person name="Marchant D.B."/>
            <person name="Chen G."/>
            <person name="Jenkins J."/>
            <person name="Shu S."/>
            <person name="Leebens-Mack J."/>
            <person name="Grimwood J."/>
            <person name="Schmutz J."/>
            <person name="Soltis P."/>
            <person name="Soltis D."/>
            <person name="Chen Z.-H."/>
        </authorList>
    </citation>
    <scope>NUCLEOTIDE SEQUENCE</scope>
    <source>
        <strain evidence="1">Whitten #5841</strain>
        <tissue evidence="1">Leaf</tissue>
    </source>
</reference>
<dbReference type="InterPro" id="IPR038958">
    <property type="entry name" value="PTAC7"/>
</dbReference>
<gene>
    <name evidence="1" type="ORF">KP509_16G052300</name>
</gene>
<sequence length="183" mass="21034">MATKALRDLPRNVANVEPCTSTSHLQSILWSNSTTCSEQDFGNITRRCSHRRQHTYFTYSHECRLHPKMKAETRGPYLERHIRKVREQGININDDVEKLMLRIGNKFELISDLAKTVNEFLVSHPYKAIKEKPRMKVDSDAENQTGTIEVGDAYPHATFEFLRSWAGSNTYCSSLQMTPSHSC</sequence>
<dbReference type="Proteomes" id="UP000825935">
    <property type="component" value="Chromosome 16"/>
</dbReference>
<dbReference type="PANTHER" id="PTHR37257">
    <property type="entry name" value="PROTEIN PLASTID TRANSCRIPTIONALLY ACTIVE 7"/>
    <property type="match status" value="1"/>
</dbReference>
<dbReference type="AlphaFoldDB" id="A0A8T2SYV6"/>
<dbReference type="GO" id="GO:0000427">
    <property type="term" value="C:plastid-encoded plastid RNA polymerase complex"/>
    <property type="evidence" value="ECO:0007669"/>
    <property type="project" value="InterPro"/>
</dbReference>
<dbReference type="PANTHER" id="PTHR37257:SF1">
    <property type="entry name" value="PROTEIN PLASTID TRANSCRIPTIONALLY ACTIVE 7"/>
    <property type="match status" value="1"/>
</dbReference>
<dbReference type="GO" id="GO:0042793">
    <property type="term" value="P:plastid transcription"/>
    <property type="evidence" value="ECO:0007669"/>
    <property type="project" value="InterPro"/>
</dbReference>
<accession>A0A8T2SYV6</accession>
<evidence type="ECO:0000313" key="2">
    <source>
        <dbReference type="Proteomes" id="UP000825935"/>
    </source>
</evidence>
<proteinExistence type="predicted"/>
<evidence type="ECO:0000313" key="1">
    <source>
        <dbReference type="EMBL" id="KAH7387991.1"/>
    </source>
</evidence>
<dbReference type="EMBL" id="CM035421">
    <property type="protein sequence ID" value="KAH7387991.1"/>
    <property type="molecule type" value="Genomic_DNA"/>
</dbReference>
<organism evidence="1 2">
    <name type="scientific">Ceratopteris richardii</name>
    <name type="common">Triangle waterfern</name>
    <dbReference type="NCBI Taxonomy" id="49495"/>
    <lineage>
        <taxon>Eukaryota</taxon>
        <taxon>Viridiplantae</taxon>
        <taxon>Streptophyta</taxon>
        <taxon>Embryophyta</taxon>
        <taxon>Tracheophyta</taxon>
        <taxon>Polypodiopsida</taxon>
        <taxon>Polypodiidae</taxon>
        <taxon>Polypodiales</taxon>
        <taxon>Pteridineae</taxon>
        <taxon>Pteridaceae</taxon>
        <taxon>Parkerioideae</taxon>
        <taxon>Ceratopteris</taxon>
    </lineage>
</organism>
<dbReference type="OrthoDB" id="1915194at2759"/>
<keyword evidence="2" id="KW-1185">Reference proteome</keyword>
<protein>
    <submittedName>
        <fullName evidence="1">Uncharacterized protein</fullName>
    </submittedName>
</protein>